<organism evidence="2 3">
    <name type="scientific">Hasllibacter halocynthiae</name>
    <dbReference type="NCBI Taxonomy" id="595589"/>
    <lineage>
        <taxon>Bacteria</taxon>
        <taxon>Pseudomonadati</taxon>
        <taxon>Pseudomonadota</taxon>
        <taxon>Alphaproteobacteria</taxon>
        <taxon>Rhodobacterales</taxon>
        <taxon>Roseobacteraceae</taxon>
        <taxon>Hasllibacter</taxon>
    </lineage>
</organism>
<keyword evidence="3" id="KW-1185">Reference proteome</keyword>
<evidence type="ECO:0000313" key="3">
    <source>
        <dbReference type="Proteomes" id="UP000238801"/>
    </source>
</evidence>
<dbReference type="InterPro" id="IPR052935">
    <property type="entry name" value="Mg2+_PAP"/>
</dbReference>
<reference evidence="2 3" key="1">
    <citation type="submission" date="2018-03" db="EMBL/GenBank/DDBJ databases">
        <title>Genomic Encyclopedia of Archaeal and Bacterial Type Strains, Phase II (KMG-II): from individual species to whole genera.</title>
        <authorList>
            <person name="Goeker M."/>
        </authorList>
    </citation>
    <scope>NUCLEOTIDE SEQUENCE [LARGE SCALE GENOMIC DNA]</scope>
    <source>
        <strain evidence="2 3">DSM 29318</strain>
    </source>
</reference>
<dbReference type="PANTHER" id="PTHR28208:SF3">
    <property type="entry name" value="PHOSPHATIDATE PHOSPHATASE APP1"/>
    <property type="match status" value="1"/>
</dbReference>
<sequence length="333" mass="36025">MSILPSLHRLALKGERALDRRVARRGRGAPVIDPYLGYATPETLVARGRVLTALKRGEAREGQSRLGNLRQMASLFLTSEVEGVTVAARGVTAVTDAEGYFHLVLPRGDALPGWTDIRATVEGAEVGDEASLPVLVARPDARFGIISDVDDTMIRTGAYSLAKNLWTSFTGNALTREVFADSLKLMEALSEDGRNPVFYVSSSPWNLHDFLRDVFARAGLPEGPLFLKDYGISETSLISESHGGHKGSAIETILAAHPDLSFVLIGDTGQHDAEVYLDAALRHEGRVRRVILREPGPGPDEGSRRALAALKAMGVPVHHGGDLWDLPELRRGA</sequence>
<protein>
    <submittedName>
        <fullName evidence="2">Phosphatidate phosphatase APP1</fullName>
    </submittedName>
</protein>
<gene>
    <name evidence="2" type="ORF">BCF33_2237</name>
</gene>
<proteinExistence type="predicted"/>
<dbReference type="InterPro" id="IPR019236">
    <property type="entry name" value="APP1_cat"/>
</dbReference>
<feature type="domain" description="Phosphatidate phosphatase APP1 catalytic" evidence="1">
    <location>
        <begin position="143"/>
        <end position="294"/>
    </location>
</feature>
<evidence type="ECO:0000259" key="1">
    <source>
        <dbReference type="Pfam" id="PF09949"/>
    </source>
</evidence>
<dbReference type="Pfam" id="PF09949">
    <property type="entry name" value="APP1_cat"/>
    <property type="match status" value="1"/>
</dbReference>
<dbReference type="AlphaFoldDB" id="A0A2T0X342"/>
<dbReference type="RefSeq" id="WP_106160969.1">
    <property type="nucleotide sequence ID" value="NZ_PVTT01000002.1"/>
</dbReference>
<dbReference type="EMBL" id="PVTT01000002">
    <property type="protein sequence ID" value="PRY93369.1"/>
    <property type="molecule type" value="Genomic_DNA"/>
</dbReference>
<dbReference type="PANTHER" id="PTHR28208">
    <property type="entry name" value="PHOSPHATIDATE PHOSPHATASE APP1"/>
    <property type="match status" value="1"/>
</dbReference>
<name>A0A2T0X342_9RHOB</name>
<dbReference type="OrthoDB" id="9789875at2"/>
<accession>A0A2T0X342</accession>
<comment type="caution">
    <text evidence="2">The sequence shown here is derived from an EMBL/GenBank/DDBJ whole genome shotgun (WGS) entry which is preliminary data.</text>
</comment>
<dbReference type="GO" id="GO:0008195">
    <property type="term" value="F:phosphatidate phosphatase activity"/>
    <property type="evidence" value="ECO:0007669"/>
    <property type="project" value="InterPro"/>
</dbReference>
<evidence type="ECO:0000313" key="2">
    <source>
        <dbReference type="EMBL" id="PRY93369.1"/>
    </source>
</evidence>
<dbReference type="Proteomes" id="UP000238801">
    <property type="component" value="Unassembled WGS sequence"/>
</dbReference>